<proteinExistence type="predicted"/>
<dbReference type="Gene3D" id="3.80.30.20">
    <property type="entry name" value="tm_1862 like domain"/>
    <property type="match status" value="1"/>
</dbReference>
<dbReference type="GO" id="GO:0005829">
    <property type="term" value="C:cytosol"/>
    <property type="evidence" value="ECO:0007669"/>
    <property type="project" value="TreeGrafter"/>
</dbReference>
<evidence type="ECO:0000256" key="5">
    <source>
        <dbReference type="ARBA" id="ARBA00023014"/>
    </source>
</evidence>
<reference evidence="8 9" key="1">
    <citation type="submission" date="2020-07" db="EMBL/GenBank/DDBJ databases">
        <title>Genomic Encyclopedia of Type Strains, Phase IV (KMG-IV): sequencing the most valuable type-strain genomes for metagenomic binning, comparative biology and taxonomic classification.</title>
        <authorList>
            <person name="Goeker M."/>
        </authorList>
    </citation>
    <scope>NUCLEOTIDE SEQUENCE [LARGE SCALE GENOMIC DNA]</scope>
    <source>
        <strain evidence="8 9">DSM 17721</strain>
    </source>
</reference>
<dbReference type="SUPFAM" id="SSF102114">
    <property type="entry name" value="Radical SAM enzymes"/>
    <property type="match status" value="1"/>
</dbReference>
<keyword evidence="5" id="KW-0411">Iron-sulfur</keyword>
<dbReference type="Gene3D" id="3.40.50.280">
    <property type="entry name" value="Cobalamin-binding domain"/>
    <property type="match status" value="1"/>
</dbReference>
<dbReference type="GO" id="GO:0046872">
    <property type="term" value="F:metal ion binding"/>
    <property type="evidence" value="ECO:0007669"/>
    <property type="project" value="UniProtKB-KW"/>
</dbReference>
<dbReference type="InterPro" id="IPR007197">
    <property type="entry name" value="rSAM"/>
</dbReference>
<evidence type="ECO:0000313" key="8">
    <source>
        <dbReference type="EMBL" id="MBA2882555.1"/>
    </source>
</evidence>
<dbReference type="GO" id="GO:0003824">
    <property type="term" value="F:catalytic activity"/>
    <property type="evidence" value="ECO:0007669"/>
    <property type="project" value="InterPro"/>
</dbReference>
<organism evidence="8 9">
    <name type="scientific">Desulfosalsimonas propionicica</name>
    <dbReference type="NCBI Taxonomy" id="332175"/>
    <lineage>
        <taxon>Bacteria</taxon>
        <taxon>Pseudomonadati</taxon>
        <taxon>Thermodesulfobacteriota</taxon>
        <taxon>Desulfobacteria</taxon>
        <taxon>Desulfobacterales</taxon>
        <taxon>Desulfosalsimonadaceae</taxon>
        <taxon>Desulfosalsimonas</taxon>
    </lineage>
</organism>
<keyword evidence="2" id="KW-0949">S-adenosyl-L-methionine</keyword>
<dbReference type="Proteomes" id="UP000525298">
    <property type="component" value="Unassembled WGS sequence"/>
</dbReference>
<dbReference type="InterPro" id="IPR051198">
    <property type="entry name" value="BchE-like"/>
</dbReference>
<dbReference type="Pfam" id="PF02310">
    <property type="entry name" value="B12-binding"/>
    <property type="match status" value="1"/>
</dbReference>
<gene>
    <name evidence="8" type="ORF">HNR65_002907</name>
</gene>
<dbReference type="CDD" id="cd01335">
    <property type="entry name" value="Radical_SAM"/>
    <property type="match status" value="1"/>
</dbReference>
<dbReference type="InterPro" id="IPR006158">
    <property type="entry name" value="Cobalamin-bd"/>
</dbReference>
<dbReference type="SMART" id="SM00729">
    <property type="entry name" value="Elp3"/>
    <property type="match status" value="1"/>
</dbReference>
<dbReference type="GO" id="GO:0031419">
    <property type="term" value="F:cobalamin binding"/>
    <property type="evidence" value="ECO:0007669"/>
    <property type="project" value="InterPro"/>
</dbReference>
<feature type="domain" description="B12-binding" evidence="6">
    <location>
        <begin position="11"/>
        <end position="186"/>
    </location>
</feature>
<dbReference type="InterPro" id="IPR058240">
    <property type="entry name" value="rSAM_sf"/>
</dbReference>
<evidence type="ECO:0000256" key="3">
    <source>
        <dbReference type="ARBA" id="ARBA00022723"/>
    </source>
</evidence>
<dbReference type="PANTHER" id="PTHR43409:SF15">
    <property type="entry name" value="PUTATIVE-RELATED"/>
    <property type="match status" value="1"/>
</dbReference>
<name>A0A7W0CB93_9BACT</name>
<evidence type="ECO:0000256" key="4">
    <source>
        <dbReference type="ARBA" id="ARBA00023004"/>
    </source>
</evidence>
<dbReference type="PROSITE" id="PS51332">
    <property type="entry name" value="B12_BINDING"/>
    <property type="match status" value="1"/>
</dbReference>
<dbReference type="SFLD" id="SFLDS00029">
    <property type="entry name" value="Radical_SAM"/>
    <property type="match status" value="1"/>
</dbReference>
<evidence type="ECO:0000313" key="9">
    <source>
        <dbReference type="Proteomes" id="UP000525298"/>
    </source>
</evidence>
<dbReference type="AlphaFoldDB" id="A0A7W0CB93"/>
<evidence type="ECO:0000259" key="6">
    <source>
        <dbReference type="PROSITE" id="PS51332"/>
    </source>
</evidence>
<dbReference type="PROSITE" id="PS51918">
    <property type="entry name" value="RADICAL_SAM"/>
    <property type="match status" value="1"/>
</dbReference>
<accession>A0A7W0CB93</accession>
<keyword evidence="3" id="KW-0479">Metal-binding</keyword>
<keyword evidence="4" id="KW-0408">Iron</keyword>
<sequence>MTAAAHILCINPWIHDFAAYDFWARPLGLLYLAGLLRDHGCRVTFIDCLDRFHPRHPQTDPAARCGRGPYRKTPIAKPERLMDVPRRYCRYGADPEWITADLRAAGQPDMVLVTSLMAYWYPGVAETIAAVRSVYPKVPVVLGGVYATLYPAHAARATGADRVICGHGEQAVFDALEAYTGWCIRPKTDLGDINALPRPALDLQRGLPFVPVRTSRGCPFSCDYCASSLIEPRLEKRNPEEVVAEIRSWHKWCGVRDVVFYDDALLVNAEKHADIIFDMLAGSGMDLRLHTPNALHVRNITAKTAKRMHAAGMQTLRLGVETTDFEKRGMDHKVGAEEFFRAAAYLREAGFSRKHMGAYLLAGLPNQNPTEVEASIDGVKAAGITPVIAWYSPILGTKMWDAACAASRYDLAADPLLTNNAVMPCLPAFSWELAARFKDRIQK</sequence>
<dbReference type="EMBL" id="JACDUS010000010">
    <property type="protein sequence ID" value="MBA2882555.1"/>
    <property type="molecule type" value="Genomic_DNA"/>
</dbReference>
<protein>
    <submittedName>
        <fullName evidence="8">Radical SAM superfamily enzyme YgiQ (UPF0313 family)</fullName>
    </submittedName>
</protein>
<feature type="domain" description="Radical SAM core" evidence="7">
    <location>
        <begin position="204"/>
        <end position="433"/>
    </location>
</feature>
<dbReference type="SUPFAM" id="SSF51395">
    <property type="entry name" value="FMN-linked oxidoreductases"/>
    <property type="match status" value="1"/>
</dbReference>
<dbReference type="RefSeq" id="WP_181552187.1">
    <property type="nucleotide sequence ID" value="NZ_JACDUS010000010.1"/>
</dbReference>
<evidence type="ECO:0000259" key="7">
    <source>
        <dbReference type="PROSITE" id="PS51918"/>
    </source>
</evidence>
<dbReference type="InterPro" id="IPR023404">
    <property type="entry name" value="rSAM_horseshoe"/>
</dbReference>
<comment type="cofactor">
    <cofactor evidence="1">
        <name>[4Fe-4S] cluster</name>
        <dbReference type="ChEBI" id="CHEBI:49883"/>
    </cofactor>
</comment>
<comment type="caution">
    <text evidence="8">The sequence shown here is derived from an EMBL/GenBank/DDBJ whole genome shotgun (WGS) entry which is preliminary data.</text>
</comment>
<dbReference type="InterPro" id="IPR006638">
    <property type="entry name" value="Elp3/MiaA/NifB-like_rSAM"/>
</dbReference>
<dbReference type="SFLD" id="SFLDG01082">
    <property type="entry name" value="B12-binding_domain_containing"/>
    <property type="match status" value="1"/>
</dbReference>
<keyword evidence="9" id="KW-1185">Reference proteome</keyword>
<evidence type="ECO:0000256" key="2">
    <source>
        <dbReference type="ARBA" id="ARBA00022691"/>
    </source>
</evidence>
<dbReference type="PANTHER" id="PTHR43409">
    <property type="entry name" value="ANAEROBIC MAGNESIUM-PROTOPORPHYRIN IX MONOMETHYL ESTER CYCLASE-RELATED"/>
    <property type="match status" value="1"/>
</dbReference>
<evidence type="ECO:0000256" key="1">
    <source>
        <dbReference type="ARBA" id="ARBA00001966"/>
    </source>
</evidence>
<dbReference type="GO" id="GO:0051536">
    <property type="term" value="F:iron-sulfur cluster binding"/>
    <property type="evidence" value="ECO:0007669"/>
    <property type="project" value="UniProtKB-KW"/>
</dbReference>
<dbReference type="Pfam" id="PF04055">
    <property type="entry name" value="Radical_SAM"/>
    <property type="match status" value="1"/>
</dbReference>